<evidence type="ECO:0008006" key="4">
    <source>
        <dbReference type="Google" id="ProtNLM"/>
    </source>
</evidence>
<dbReference type="Gene3D" id="2.30.30.40">
    <property type="entry name" value="SH3 Domains"/>
    <property type="match status" value="1"/>
</dbReference>
<name>A0A8J7M718_9RHOB</name>
<gene>
    <name evidence="2" type="ORF">H0I76_05955</name>
</gene>
<dbReference type="EMBL" id="JAEHHL010000002">
    <property type="protein sequence ID" value="MBK0398724.1"/>
    <property type="molecule type" value="Genomic_DNA"/>
</dbReference>
<protein>
    <recommendedName>
        <fullName evidence="4">SH3 domain-containing protein</fullName>
    </recommendedName>
</protein>
<feature type="region of interest" description="Disordered" evidence="1">
    <location>
        <begin position="130"/>
        <end position="193"/>
    </location>
</feature>
<evidence type="ECO:0000256" key="1">
    <source>
        <dbReference type="SAM" id="MobiDB-lite"/>
    </source>
</evidence>
<keyword evidence="3" id="KW-1185">Reference proteome</keyword>
<comment type="caution">
    <text evidence="2">The sequence shown here is derived from an EMBL/GenBank/DDBJ whole genome shotgun (WGS) entry which is preliminary data.</text>
</comment>
<sequence length="290" mass="30394">MRNLSIAILAISALGLVGWWLTFDSDEARARLVEDAARKSSTVALTAMLTDHKVFAFSGIVVGKAAAPKTRDFRAMVQSNGALRPAFGEAEYTCYELAGRPECWRLTALEVDGVKLPLGPAGKVIATAEAPAEASAPAETAEATAATASTDDMASEPGDEPVRTASADAATASDALPPEPPKRPLEEAADDTSAHDTLLAAIQSTNDAPVVGPVTEQDPTHVVSVSLANARSGPSTDNAIKFTLKRNVPLHMIENDGRWGHFRVLEGDEAGETVWMAFSTITAISDADGN</sequence>
<dbReference type="RefSeq" id="WP_200608269.1">
    <property type="nucleotide sequence ID" value="NZ_JAEHHL010000002.1"/>
</dbReference>
<evidence type="ECO:0000313" key="3">
    <source>
        <dbReference type="Proteomes" id="UP000655420"/>
    </source>
</evidence>
<proteinExistence type="predicted"/>
<organism evidence="2 3">
    <name type="scientific">Thermohalobaculum xanthum</name>
    <dbReference type="NCBI Taxonomy" id="2753746"/>
    <lineage>
        <taxon>Bacteria</taxon>
        <taxon>Pseudomonadati</taxon>
        <taxon>Pseudomonadota</taxon>
        <taxon>Alphaproteobacteria</taxon>
        <taxon>Rhodobacterales</taxon>
        <taxon>Paracoccaceae</taxon>
        <taxon>Thermohalobaculum</taxon>
    </lineage>
</organism>
<reference evidence="2" key="1">
    <citation type="submission" date="2020-12" db="EMBL/GenBank/DDBJ databases">
        <title>Bacterial taxonomy.</title>
        <authorList>
            <person name="Pan X."/>
        </authorList>
    </citation>
    <scope>NUCLEOTIDE SEQUENCE</scope>
    <source>
        <strain evidence="2">M0105</strain>
    </source>
</reference>
<evidence type="ECO:0000313" key="2">
    <source>
        <dbReference type="EMBL" id="MBK0398724.1"/>
    </source>
</evidence>
<dbReference type="AlphaFoldDB" id="A0A8J7M718"/>
<feature type="compositionally biased region" description="Low complexity" evidence="1">
    <location>
        <begin position="130"/>
        <end position="150"/>
    </location>
</feature>
<dbReference type="Proteomes" id="UP000655420">
    <property type="component" value="Unassembled WGS sequence"/>
</dbReference>
<feature type="compositionally biased region" description="Low complexity" evidence="1">
    <location>
        <begin position="164"/>
        <end position="176"/>
    </location>
</feature>
<accession>A0A8J7M718</accession>